<name>A0A1R4I657_9GAMM</name>
<dbReference type="EMBL" id="FUKM01000057">
    <property type="protein sequence ID" value="SJN14813.1"/>
    <property type="molecule type" value="Genomic_DNA"/>
</dbReference>
<keyword evidence="7" id="KW-0677">Repeat</keyword>
<evidence type="ECO:0000256" key="9">
    <source>
        <dbReference type="ARBA" id="ARBA00022941"/>
    </source>
</evidence>
<gene>
    <name evidence="14" type="ORF">CZ787_17020</name>
</gene>
<evidence type="ECO:0000256" key="11">
    <source>
        <dbReference type="SAM" id="MobiDB-lite"/>
    </source>
</evidence>
<proteinExistence type="inferred from homology"/>
<dbReference type="SUPFAM" id="SSF48452">
    <property type="entry name" value="TPR-like"/>
    <property type="match status" value="1"/>
</dbReference>
<feature type="domain" description="O-GlcNAc transferase C-terminal" evidence="13">
    <location>
        <begin position="277"/>
        <end position="426"/>
    </location>
</feature>
<dbReference type="Pfam" id="PF00515">
    <property type="entry name" value="TPR_1"/>
    <property type="match status" value="1"/>
</dbReference>
<comment type="pathway">
    <text evidence="1">Protein modification; protein glycosylation.</text>
</comment>
<evidence type="ECO:0000256" key="3">
    <source>
        <dbReference type="ARBA" id="ARBA00011970"/>
    </source>
</evidence>
<evidence type="ECO:0000313" key="14">
    <source>
        <dbReference type="EMBL" id="SJN14813.1"/>
    </source>
</evidence>
<dbReference type="Gene3D" id="3.40.50.11380">
    <property type="match status" value="1"/>
</dbReference>
<keyword evidence="8 10" id="KW-0802">TPR repeat</keyword>
<reference evidence="14 15" key="1">
    <citation type="submission" date="2017-02" db="EMBL/GenBank/DDBJ databases">
        <authorList>
            <person name="Dridi B."/>
        </authorList>
    </citation>
    <scope>NUCLEOTIDE SEQUENCE [LARGE SCALE GENOMIC DNA]</scope>
    <source>
        <strain evidence="14 15">JB380</strain>
    </source>
</reference>
<feature type="domain" description="O-GlcNAc transferase C-terminal" evidence="13">
    <location>
        <begin position="449"/>
        <end position="623"/>
    </location>
</feature>
<evidence type="ECO:0000256" key="4">
    <source>
        <dbReference type="ARBA" id="ARBA00019143"/>
    </source>
</evidence>
<organism evidence="14 15">
    <name type="scientific">Halomonas citrativorans</name>
    <dbReference type="NCBI Taxonomy" id="2742612"/>
    <lineage>
        <taxon>Bacteria</taxon>
        <taxon>Pseudomonadati</taxon>
        <taxon>Pseudomonadota</taxon>
        <taxon>Gammaproteobacteria</taxon>
        <taxon>Oceanospirillales</taxon>
        <taxon>Halomonadaceae</taxon>
        <taxon>Halomonas</taxon>
    </lineage>
</organism>
<dbReference type="InterPro" id="IPR029063">
    <property type="entry name" value="SAM-dependent_MTases_sf"/>
</dbReference>
<comment type="caution">
    <text evidence="14">The sequence shown here is derived from an EMBL/GenBank/DDBJ whole genome shotgun (WGS) entry which is preliminary data.</text>
</comment>
<dbReference type="UniPathway" id="UPA00378"/>
<evidence type="ECO:0000259" key="13">
    <source>
        <dbReference type="Pfam" id="PF13844"/>
    </source>
</evidence>
<dbReference type="NCBIfam" id="TIGR01444">
    <property type="entry name" value="fkbM_fam"/>
    <property type="match status" value="1"/>
</dbReference>
<dbReference type="Gene3D" id="3.40.50.2000">
    <property type="entry name" value="Glycogen Phosphorylase B"/>
    <property type="match status" value="1"/>
</dbReference>
<dbReference type="InterPro" id="IPR029489">
    <property type="entry name" value="OGT/SEC/SPY_C"/>
</dbReference>
<dbReference type="InterPro" id="IPR051939">
    <property type="entry name" value="Glycosyltr_41/O-GlcNAc_trsf"/>
</dbReference>
<dbReference type="Gene3D" id="3.40.50.150">
    <property type="entry name" value="Vaccinia Virus protein VP39"/>
    <property type="match status" value="2"/>
</dbReference>
<keyword evidence="9" id="KW-0939">Gibberellin signaling pathway</keyword>
<comment type="similarity">
    <text evidence="2">Belongs to the glycosyltransferase 41 family. O-GlcNAc transferase subfamily.</text>
</comment>
<dbReference type="GO" id="GO:0009740">
    <property type="term" value="P:gibberellic acid mediated signaling pathway"/>
    <property type="evidence" value="ECO:0007669"/>
    <property type="project" value="UniProtKB-KW"/>
</dbReference>
<dbReference type="Pfam" id="PF05050">
    <property type="entry name" value="Methyltransf_21"/>
    <property type="match status" value="1"/>
</dbReference>
<dbReference type="GO" id="GO:0097363">
    <property type="term" value="F:protein O-acetylglucosaminyltransferase activity"/>
    <property type="evidence" value="ECO:0007669"/>
    <property type="project" value="UniProtKB-EC"/>
</dbReference>
<dbReference type="InterPro" id="IPR011990">
    <property type="entry name" value="TPR-like_helical_dom_sf"/>
</dbReference>
<dbReference type="PROSITE" id="PS50293">
    <property type="entry name" value="TPR_REGION"/>
    <property type="match status" value="1"/>
</dbReference>
<feature type="repeat" description="TPR" evidence="10">
    <location>
        <begin position="197"/>
        <end position="230"/>
    </location>
</feature>
<evidence type="ECO:0000256" key="5">
    <source>
        <dbReference type="ARBA" id="ARBA00022676"/>
    </source>
</evidence>
<dbReference type="InterPro" id="IPR019734">
    <property type="entry name" value="TPR_rpt"/>
</dbReference>
<dbReference type="SUPFAM" id="SSF53335">
    <property type="entry name" value="S-adenosyl-L-methionine-dependent methyltransferases"/>
    <property type="match status" value="2"/>
</dbReference>
<protein>
    <recommendedName>
        <fullName evidence="4">Probable UDP-N-acetylglucosamine--peptide N-acetylglucosaminyltransferase SPINDLY</fullName>
        <ecNumber evidence="3">2.4.1.255</ecNumber>
    </recommendedName>
</protein>
<feature type="region of interest" description="Disordered" evidence="11">
    <location>
        <begin position="1"/>
        <end position="21"/>
    </location>
</feature>
<dbReference type="InterPro" id="IPR006597">
    <property type="entry name" value="Sel1-like"/>
</dbReference>
<dbReference type="SUPFAM" id="SSF53756">
    <property type="entry name" value="UDP-Glycosyltransferase/glycogen phosphorylase"/>
    <property type="match status" value="1"/>
</dbReference>
<evidence type="ECO:0000256" key="1">
    <source>
        <dbReference type="ARBA" id="ARBA00004922"/>
    </source>
</evidence>
<evidence type="ECO:0000259" key="12">
    <source>
        <dbReference type="Pfam" id="PF05050"/>
    </source>
</evidence>
<accession>A0A1R4I657</accession>
<dbReference type="PANTHER" id="PTHR44835:SF1">
    <property type="entry name" value="PROTEIN O-GLCNAC TRANSFERASE"/>
    <property type="match status" value="1"/>
</dbReference>
<feature type="compositionally biased region" description="Basic residues" evidence="11">
    <location>
        <begin position="1"/>
        <end position="10"/>
    </location>
</feature>
<keyword evidence="6" id="KW-0808">Transferase</keyword>
<feature type="domain" description="Methyltransferase FkbM" evidence="12">
    <location>
        <begin position="1036"/>
        <end position="1202"/>
    </location>
</feature>
<dbReference type="SMART" id="SM00028">
    <property type="entry name" value="TPR"/>
    <property type="match status" value="4"/>
</dbReference>
<evidence type="ECO:0000256" key="10">
    <source>
        <dbReference type="PROSITE-ProRule" id="PRU00339"/>
    </source>
</evidence>
<dbReference type="Gene3D" id="1.25.40.10">
    <property type="entry name" value="Tetratricopeptide repeat domain"/>
    <property type="match status" value="1"/>
</dbReference>
<evidence type="ECO:0000313" key="15">
    <source>
        <dbReference type="Proteomes" id="UP000196331"/>
    </source>
</evidence>
<evidence type="ECO:0000256" key="7">
    <source>
        <dbReference type="ARBA" id="ARBA00022737"/>
    </source>
</evidence>
<dbReference type="EC" id="2.4.1.255" evidence="3"/>
<dbReference type="Pfam" id="PF13844">
    <property type="entry name" value="Glyco_transf_41"/>
    <property type="match status" value="2"/>
</dbReference>
<dbReference type="Proteomes" id="UP000196331">
    <property type="component" value="Unassembled WGS sequence"/>
</dbReference>
<dbReference type="PROSITE" id="PS50005">
    <property type="entry name" value="TPR"/>
    <property type="match status" value="2"/>
</dbReference>
<feature type="repeat" description="TPR" evidence="10">
    <location>
        <begin position="61"/>
        <end position="94"/>
    </location>
</feature>
<evidence type="ECO:0000256" key="2">
    <source>
        <dbReference type="ARBA" id="ARBA00005386"/>
    </source>
</evidence>
<sequence>MAKKKVRKQKSTVAQHNTRHGADLGVPQEAVDAFMTLYKVKKLPQAQQAAQLLVNRYPESAFAWKALGTAFLEAGEVSAALEPLLRSYKLDEQDVLTLTSLAAAYYRLGSELKAIGYQSQAVDLQPDYGPAQYRLAEMLQSAGKHFKALEHAKKALELGYDELSSRLMVGALQYQTKYFSGAFKNFHLLESKFSNNPTVLNNLGNLYKDIGEYEKAEFYYQKALKKNPEFAMAYSNIFFAKHYNPVTTQSEIIDFAKGWEKRFALPAIPSLSVNNTREKPLRVGLISSGFRVHPVGQMIATALENSRSDIHFYAYSTNDVDDHITKKIRNACKQWQQVRHLSQEATAELIRNDQIDILIDLSGHGDGSCLQAISMRPAPLCVKWVGGLVNTMGLESIDYLLSDSIETPEGVDDQYTEKLIRLPDDYICYVPCSYAPSTTSLPAIKNHYITLGCLNNAAKISTQLLAEWAVLMHQLPQSRLLLRGAQYESQDFCQRIWDEMAEHGIEKERILLEGPANHQEFLKTYQRIDIALDTWPYSGGLTTCEAMLMGVPVVTLPGPTFAGRHSATHLINAGLPELVTNSWDEYRQRVIELADDLPNLAVIRAGLRTILHYSPVCDAPRFANHFNNALRAIWVRYCEDKAPEALTFNKEGEMWFAGEDKLVELPDVVSEEESENTTFEWSFDEPIIIVDNAAVIPRHPDYPKWMASGHLAVISFDPASLLNKKIEELKDFGELHHYPHALLGDGQPATLYATLDAEKGSTLKPLPAGQLPEYQREKFKVLAELPINTVALDSIEGLSSVDMLVLHDLHDAMKILENGGQTLKNTLLIQVKVAFQPTHERQPNLAELQHWMARHDFRFYCFNNSHHMNYLPDSVPSALRQATELQSANALFLPSSEKMSTLSDQQQTKLAFLLHTVYGVKDMAYQVLFRADAEKAEQYLFAESLLEVKADEPDSNNLDKTAPEMVDSSASREKLIADNISQDIDTPLNSYIGLPQNNVHKAVGDDVKPVSTSNSLQANKKSTNLWELNEPIHVVDVGANPIDGTPPYAGLLKRGLVRLVGFEPQKEALQKLLEMKGPNETYLPHAVGTGERTKLYICQASGMTSTLKPNSQVLDHFQGYPIWGKVKSIEEIDTVRLDDVAQIQNIDWLKIDIQGGELNVFKNAENKLKNALVIQTEVNFIQLYENQPLFAEIDQWMRAHGFMLHTLLEERRRLYAPMKINGGIHQGINQLTTADAVYIPNFEKMEQLDISSLKKLASILHHAYQSYDLVLKLLLRVDEINKSKDADQYQTALEQNKSVEHLFTQRSVGSPLSAIEQLSKYLLTHKNSYLQNMGWSSSALSKKSVAGKTPVPWITYPFLHFLKPRLKKHFKVFEYGSGNSTLWLSEHVSRMVSIEHDSTWYAAMKDRLPRDVEYHYIKLEYGGSYSQEIAREKYQDSFDIVLVDGRDRVRCLKNSLSALKKDGVVILDNAERSYYDEGAEYLLKNGFKRLDFFGMGPVNLYAWSTAVFYRNENCFGL</sequence>
<evidence type="ECO:0000256" key="6">
    <source>
        <dbReference type="ARBA" id="ARBA00022679"/>
    </source>
</evidence>
<dbReference type="SMART" id="SM00671">
    <property type="entry name" value="SEL1"/>
    <property type="match status" value="2"/>
</dbReference>
<dbReference type="RefSeq" id="WP_176372238.1">
    <property type="nucleotide sequence ID" value="NZ_FUKM01000057.1"/>
</dbReference>
<evidence type="ECO:0000256" key="8">
    <source>
        <dbReference type="ARBA" id="ARBA00022803"/>
    </source>
</evidence>
<dbReference type="PANTHER" id="PTHR44835">
    <property type="entry name" value="UDP-N-ACETYLGLUCOSAMINE--PEPTIDE N-ACETYLGLUCOSAMINYLTRANSFERASE SPINDLY-RELATED"/>
    <property type="match status" value="1"/>
</dbReference>
<keyword evidence="5" id="KW-0328">Glycosyltransferase</keyword>
<dbReference type="InterPro" id="IPR006342">
    <property type="entry name" value="FkbM_mtfrase"/>
</dbReference>